<organism evidence="3 4">
    <name type="scientific">Haloarcula rubra</name>
    <dbReference type="NCBI Taxonomy" id="2487747"/>
    <lineage>
        <taxon>Archaea</taxon>
        <taxon>Methanobacteriati</taxon>
        <taxon>Methanobacteriota</taxon>
        <taxon>Stenosarchaea group</taxon>
        <taxon>Halobacteria</taxon>
        <taxon>Halobacteriales</taxon>
        <taxon>Haloarculaceae</taxon>
        <taxon>Haloarcula</taxon>
    </lineage>
</organism>
<protein>
    <submittedName>
        <fullName evidence="3">YHS domain-containing protein</fullName>
    </submittedName>
</protein>
<dbReference type="Gene3D" id="1.10.620.20">
    <property type="entry name" value="Ribonucleotide Reductase, subunit A"/>
    <property type="match status" value="1"/>
</dbReference>
<dbReference type="AlphaFoldDB" id="A0AAW4PWZ8"/>
<dbReference type="InterPro" id="IPR009078">
    <property type="entry name" value="Ferritin-like_SF"/>
</dbReference>
<dbReference type="PANTHER" id="PTHR43437:SF3">
    <property type="entry name" value="HYDROXYACYL-THIOESTER DEHYDRATASE TYPE 2, MITOCHONDRIAL"/>
    <property type="match status" value="1"/>
</dbReference>
<name>A0AAW4PWZ8_9EURY</name>
<dbReference type="Pfam" id="PF01575">
    <property type="entry name" value="MaoC_dehydratas"/>
    <property type="match status" value="1"/>
</dbReference>
<dbReference type="GO" id="GO:0006633">
    <property type="term" value="P:fatty acid biosynthetic process"/>
    <property type="evidence" value="ECO:0007669"/>
    <property type="project" value="TreeGrafter"/>
</dbReference>
<dbReference type="CDD" id="cd03449">
    <property type="entry name" value="R_hydratase"/>
    <property type="match status" value="1"/>
</dbReference>
<keyword evidence="1" id="KW-0812">Transmembrane</keyword>
<dbReference type="SUPFAM" id="SSF47240">
    <property type="entry name" value="Ferritin-like"/>
    <property type="match status" value="1"/>
</dbReference>
<dbReference type="SMART" id="SM00746">
    <property type="entry name" value="TRASH"/>
    <property type="match status" value="1"/>
</dbReference>
<keyword evidence="1" id="KW-0472">Membrane</keyword>
<comment type="caution">
    <text evidence="3">The sequence shown here is derived from an EMBL/GenBank/DDBJ whole genome shotgun (WGS) entry which is preliminary data.</text>
</comment>
<dbReference type="InterPro" id="IPR007029">
    <property type="entry name" value="YHS_dom"/>
</dbReference>
<evidence type="ECO:0000313" key="4">
    <source>
        <dbReference type="Proteomes" id="UP001430377"/>
    </source>
</evidence>
<proteinExistence type="predicted"/>
<dbReference type="InterPro" id="IPR029069">
    <property type="entry name" value="HotDog_dom_sf"/>
</dbReference>
<dbReference type="RefSeq" id="WP_220620424.1">
    <property type="nucleotide sequence ID" value="NZ_RKLR01000015.1"/>
</dbReference>
<evidence type="ECO:0000256" key="1">
    <source>
        <dbReference type="SAM" id="Phobius"/>
    </source>
</evidence>
<dbReference type="InterPro" id="IPR012348">
    <property type="entry name" value="RNR-like"/>
</dbReference>
<feature type="domain" description="TRASH" evidence="2">
    <location>
        <begin position="4"/>
        <end position="42"/>
    </location>
</feature>
<evidence type="ECO:0000259" key="2">
    <source>
        <dbReference type="SMART" id="SM00746"/>
    </source>
</evidence>
<dbReference type="SUPFAM" id="SSF54637">
    <property type="entry name" value="Thioesterase/thiol ester dehydrase-isomerase"/>
    <property type="match status" value="1"/>
</dbReference>
<dbReference type="Gene3D" id="3.10.129.10">
    <property type="entry name" value="Hotdog Thioesterase"/>
    <property type="match status" value="1"/>
</dbReference>
<keyword evidence="1" id="KW-1133">Transmembrane helix</keyword>
<dbReference type="Pfam" id="PF04945">
    <property type="entry name" value="YHS"/>
    <property type="match status" value="1"/>
</dbReference>
<evidence type="ECO:0000313" key="3">
    <source>
        <dbReference type="EMBL" id="MBX0325563.1"/>
    </source>
</evidence>
<sequence>MAIDPACGVEVDPTNPGATATYQGRTYVFCSEGCKEHFESDPEQYVEVDDQKVQLSQIDDVQTQRIQTADETEQFELSVSEPGKLTPGDEVTYTRKITEDHVQQFAKITGDSNALHLSEAFAERTRFGERIAHGALVSGLISAALAALPGMTIFLSQDLEFKRPVKIGETVEASCKVVEVIEEDDSV</sequence>
<gene>
    <name evidence="3" type="ORF">EGH21_21290</name>
</gene>
<feature type="transmembrane region" description="Helical" evidence="1">
    <location>
        <begin position="134"/>
        <end position="155"/>
    </location>
</feature>
<dbReference type="GO" id="GO:0016491">
    <property type="term" value="F:oxidoreductase activity"/>
    <property type="evidence" value="ECO:0007669"/>
    <property type="project" value="InterPro"/>
</dbReference>
<dbReference type="InterPro" id="IPR011017">
    <property type="entry name" value="TRASH_dom"/>
</dbReference>
<dbReference type="InterPro" id="IPR002539">
    <property type="entry name" value="MaoC-like_dom"/>
</dbReference>
<keyword evidence="4" id="KW-1185">Reference proteome</keyword>
<accession>A0AAW4PWZ8</accession>
<dbReference type="GO" id="GO:0019171">
    <property type="term" value="F:(3R)-hydroxyacyl-[acyl-carrier-protein] dehydratase activity"/>
    <property type="evidence" value="ECO:0007669"/>
    <property type="project" value="TreeGrafter"/>
</dbReference>
<dbReference type="Proteomes" id="UP001430377">
    <property type="component" value="Unassembled WGS sequence"/>
</dbReference>
<dbReference type="PANTHER" id="PTHR43437">
    <property type="entry name" value="HYDROXYACYL-THIOESTER DEHYDRATASE TYPE 2, MITOCHONDRIAL-RELATED"/>
    <property type="match status" value="1"/>
</dbReference>
<reference evidence="3 4" key="1">
    <citation type="submission" date="2021-06" db="EMBL/GenBank/DDBJ databases">
        <title>Halomicroarcula sp. a new haloarchaeum isolated from saline soil.</title>
        <authorList>
            <person name="Duran-Viseras A."/>
            <person name="Sanchez-Porro C."/>
            <person name="Ventosa A."/>
        </authorList>
    </citation>
    <scope>NUCLEOTIDE SEQUENCE [LARGE SCALE GENOMIC DNA]</scope>
    <source>
        <strain evidence="3 4">F13</strain>
    </source>
</reference>
<dbReference type="EMBL" id="RKLR01000015">
    <property type="protein sequence ID" value="MBX0325563.1"/>
    <property type="molecule type" value="Genomic_DNA"/>
</dbReference>
<dbReference type="InterPro" id="IPR050965">
    <property type="entry name" value="UPF0336/Enoyl-CoA_hydratase"/>
</dbReference>